<keyword evidence="3" id="KW-1185">Reference proteome</keyword>
<evidence type="ECO:0000313" key="2">
    <source>
        <dbReference type="EMBL" id="GAW83318.1"/>
    </source>
</evidence>
<proteinExistence type="inferred from homology"/>
<dbReference type="GO" id="GO:1990221">
    <property type="term" value="C:L-cysteine desulfurase complex"/>
    <property type="evidence" value="ECO:0007669"/>
    <property type="project" value="TreeGrafter"/>
</dbReference>
<protein>
    <submittedName>
        <fullName evidence="2">Protein ISD11</fullName>
    </submittedName>
</protein>
<dbReference type="EMBL" id="BDQF01000015">
    <property type="protein sequence ID" value="GAW83318.1"/>
    <property type="molecule type" value="Genomic_DNA"/>
</dbReference>
<dbReference type="Pfam" id="PF23511">
    <property type="entry name" value="Microp_apicomplexa_7"/>
    <property type="match status" value="1"/>
</dbReference>
<dbReference type="GeneID" id="39750061"/>
<dbReference type="InterPro" id="IPR051522">
    <property type="entry name" value="ISC_assembly_LYR"/>
</dbReference>
<dbReference type="GO" id="GO:0005739">
    <property type="term" value="C:mitochondrion"/>
    <property type="evidence" value="ECO:0007669"/>
    <property type="project" value="TreeGrafter"/>
</dbReference>
<dbReference type="GO" id="GO:0016226">
    <property type="term" value="P:iron-sulfur cluster assembly"/>
    <property type="evidence" value="ECO:0007669"/>
    <property type="project" value="InterPro"/>
</dbReference>
<dbReference type="InterPro" id="IPR045297">
    <property type="entry name" value="Complex1_LYR_LYRM4"/>
</dbReference>
<reference evidence="3" key="1">
    <citation type="submission" date="2017-04" db="EMBL/GenBank/DDBJ databases">
        <title>Plasmodium gonderi genome.</title>
        <authorList>
            <person name="Arisue N."/>
            <person name="Honma H."/>
            <person name="Kawai S."/>
            <person name="Tougan T."/>
            <person name="Tanabe K."/>
            <person name="Horii T."/>
        </authorList>
    </citation>
    <scope>NUCLEOTIDE SEQUENCE [LARGE SCALE GENOMIC DNA]</scope>
    <source>
        <strain evidence="3">ATCC 30045</strain>
    </source>
</reference>
<evidence type="ECO:0000256" key="1">
    <source>
        <dbReference type="ARBA" id="ARBA00009508"/>
    </source>
</evidence>
<gene>
    <name evidence="2" type="ORF">PGO_141120</name>
</gene>
<accession>A0A1Y1JP47</accession>
<comment type="caution">
    <text evidence="2">The sequence shown here is derived from an EMBL/GenBank/DDBJ whole genome shotgun (WGS) entry which is preliminary data.</text>
</comment>
<sequence>MKTNNIRNMKILYRHILSEASKFENINYNVYFTNKAKETFREFFSSNNNNRSDEKLKEFENNCKEYLNMLRRQTIVHNLYHVDKPLVSK</sequence>
<dbReference type="RefSeq" id="XP_028545907.1">
    <property type="nucleotide sequence ID" value="XM_028690106.1"/>
</dbReference>
<dbReference type="InterPro" id="IPR056326">
    <property type="entry name" value="ISD11"/>
</dbReference>
<dbReference type="AlphaFoldDB" id="A0A1Y1JP47"/>
<dbReference type="PANTHER" id="PTHR13166:SF7">
    <property type="entry name" value="LYR MOTIF-CONTAINING PROTEIN 4"/>
    <property type="match status" value="1"/>
</dbReference>
<dbReference type="PANTHER" id="PTHR13166">
    <property type="entry name" value="PROTEIN C6ORF149"/>
    <property type="match status" value="1"/>
</dbReference>
<name>A0A1Y1JP47_PLAGO</name>
<dbReference type="Proteomes" id="UP000195521">
    <property type="component" value="Unassembled WGS sequence"/>
</dbReference>
<organism evidence="2 3">
    <name type="scientific">Plasmodium gonderi</name>
    <dbReference type="NCBI Taxonomy" id="77519"/>
    <lineage>
        <taxon>Eukaryota</taxon>
        <taxon>Sar</taxon>
        <taxon>Alveolata</taxon>
        <taxon>Apicomplexa</taxon>
        <taxon>Aconoidasida</taxon>
        <taxon>Haemosporida</taxon>
        <taxon>Plasmodiidae</taxon>
        <taxon>Plasmodium</taxon>
        <taxon>Plasmodium (Plasmodium)</taxon>
    </lineage>
</organism>
<evidence type="ECO:0000313" key="3">
    <source>
        <dbReference type="Proteomes" id="UP000195521"/>
    </source>
</evidence>
<comment type="similarity">
    <text evidence="1">Belongs to the complex I LYR family.</text>
</comment>
<dbReference type="CDD" id="cd20264">
    <property type="entry name" value="Complex1_LYR_LYRM4"/>
    <property type="match status" value="1"/>
</dbReference>
<dbReference type="OrthoDB" id="275715at2759"/>
<dbReference type="OMA" id="NYSVYFT"/>